<dbReference type="Proteomes" id="UP000020406">
    <property type="component" value="Unassembled WGS sequence"/>
</dbReference>
<evidence type="ECO:0000313" key="3">
    <source>
        <dbReference type="Proteomes" id="UP000020406"/>
    </source>
</evidence>
<dbReference type="eggNOG" id="ENOG5030WBS">
    <property type="taxonomic scope" value="Bacteria"/>
</dbReference>
<organism evidence="1 3">
    <name type="scientific">Xylella taiwanensis</name>
    <dbReference type="NCBI Taxonomy" id="1444770"/>
    <lineage>
        <taxon>Bacteria</taxon>
        <taxon>Pseudomonadati</taxon>
        <taxon>Pseudomonadota</taxon>
        <taxon>Gammaproteobacteria</taxon>
        <taxon>Lysobacterales</taxon>
        <taxon>Lysobacteraceae</taxon>
        <taxon>Xylella</taxon>
    </lineage>
</organism>
<reference evidence="2" key="2">
    <citation type="submission" date="2021-11" db="EMBL/GenBank/DDBJ databases">
        <title>Genome sequence of Xylella taiwanensis PLS432.</title>
        <authorList>
            <person name="Weng L.-W."/>
            <person name="Su C.-C."/>
            <person name="Tsai C.-W."/>
            <person name="Kuo C.-H."/>
        </authorList>
    </citation>
    <scope>NUCLEOTIDE SEQUENCE</scope>
    <source>
        <strain evidence="2">PLS432</strain>
    </source>
</reference>
<dbReference type="GeneID" id="68900422"/>
<sequence length="110" mass="12293">MFEDHSKLTNIEHLDGGTLAVKGAKTLSDVAQSIHYTPKHGEVALIFKIKRIRDASHVMIDHTFKYVELKQRGKVIEEDTTSMPMYVGTRGTLTFILDTQQNLFGEGMGG</sequence>
<evidence type="ECO:0000313" key="1">
    <source>
        <dbReference type="EMBL" id="EWS78804.1"/>
    </source>
</evidence>
<evidence type="ECO:0000313" key="4">
    <source>
        <dbReference type="Proteomes" id="UP001430701"/>
    </source>
</evidence>
<reference evidence="1 3" key="1">
    <citation type="journal article" date="2014" name="Genome Announc.">
        <title>Draft Genome Sequence of Xylella fastidiosa Pear Leaf Scorch Strain in Taiwan.</title>
        <authorList>
            <person name="Su C.C."/>
            <person name="Deng W.L."/>
            <person name="Jan F.J."/>
            <person name="Chang C.J."/>
            <person name="Huang H."/>
            <person name="Chen J."/>
        </authorList>
    </citation>
    <scope>NUCLEOTIDE SEQUENCE [LARGE SCALE GENOMIC DNA]</scope>
    <source>
        <strain evidence="1 3">PLS229</strain>
    </source>
</reference>
<dbReference type="AlphaFoldDB" id="Z9JKT5"/>
<dbReference type="EMBL" id="JAJPPU010000002">
    <property type="protein sequence ID" value="MCD8473532.1"/>
    <property type="molecule type" value="Genomic_DNA"/>
</dbReference>
<comment type="caution">
    <text evidence="1">The sequence shown here is derived from an EMBL/GenBank/DDBJ whole genome shotgun (WGS) entry which is preliminary data.</text>
</comment>
<dbReference type="PATRIC" id="fig|1444770.3.peg.1046"/>
<dbReference type="KEGG" id="xtw:AB672_03880"/>
<dbReference type="Proteomes" id="UP001430701">
    <property type="component" value="Unassembled WGS sequence"/>
</dbReference>
<name>Z9JKT5_9GAMM</name>
<keyword evidence="4" id="KW-1185">Reference proteome</keyword>
<protein>
    <submittedName>
        <fullName evidence="1">Uncharacterized protein</fullName>
    </submittedName>
</protein>
<accession>Z9JKT5</accession>
<dbReference type="OrthoDB" id="9156612at2"/>
<dbReference type="RefSeq" id="WP_038270693.1">
    <property type="nucleotide sequence ID" value="NZ_CP053627.1"/>
</dbReference>
<dbReference type="EMBL" id="JDSQ01000005">
    <property type="protein sequence ID" value="EWS78804.1"/>
    <property type="molecule type" value="Genomic_DNA"/>
</dbReference>
<proteinExistence type="predicted"/>
<gene>
    <name evidence="1" type="ORF">AF72_04325</name>
    <name evidence="2" type="ORF">LPH55_08700</name>
</gene>
<dbReference type="STRING" id="1444770.AF72_04325"/>
<evidence type="ECO:0000313" key="2">
    <source>
        <dbReference type="EMBL" id="MCD8473532.1"/>
    </source>
</evidence>